<dbReference type="Proteomes" id="UP001057279">
    <property type="component" value="Linkage Group LG10"/>
</dbReference>
<protein>
    <submittedName>
        <fullName evidence="1">Uncharacterized protein</fullName>
    </submittedName>
</protein>
<name>A0ACB9UVQ2_9CETA</name>
<evidence type="ECO:0000313" key="1">
    <source>
        <dbReference type="EMBL" id="KAI4581439.1"/>
    </source>
</evidence>
<keyword evidence="2" id="KW-1185">Reference proteome</keyword>
<accession>A0ACB9UVQ2</accession>
<comment type="caution">
    <text evidence="1">The sequence shown here is derived from an EMBL/GenBank/DDBJ whole genome shotgun (WGS) entry which is preliminary data.</text>
</comment>
<organism evidence="1 2">
    <name type="scientific">Ovis ammon polii x Ovis aries</name>
    <dbReference type="NCBI Taxonomy" id="2918886"/>
    <lineage>
        <taxon>Eukaryota</taxon>
        <taxon>Metazoa</taxon>
        <taxon>Chordata</taxon>
        <taxon>Craniata</taxon>
        <taxon>Vertebrata</taxon>
        <taxon>Euteleostomi</taxon>
        <taxon>Mammalia</taxon>
        <taxon>Eutheria</taxon>
        <taxon>Laurasiatheria</taxon>
        <taxon>Artiodactyla</taxon>
        <taxon>Ruminantia</taxon>
        <taxon>Pecora</taxon>
        <taxon>Bovidae</taxon>
        <taxon>Caprinae</taxon>
        <taxon>Ovis</taxon>
    </lineage>
</organism>
<gene>
    <name evidence="1" type="ORF">MJG53_009882</name>
</gene>
<evidence type="ECO:0000313" key="2">
    <source>
        <dbReference type="Proteomes" id="UP001057279"/>
    </source>
</evidence>
<sequence length="440" mass="48929">MQGTRVLPLVREDSTRPGETAPVGLEPVLYKRSRRAFSSPKRVGRKQTRDNNERTVPARTVFISGRSRQDSEPHRGRALQRTPPKQLNRNVPVMSLWCAQEKPEETARSKGRPGNPLLNSSPGSSVKPEGKPDPEAGSRRPAHYGGRRGSHSGARLRAAAAKPHQSAARYRMAALFLKKLTLQTIKTENCCIRRCLSKYILQGPASPRPPRLIHAKAFSTEDTQDESTKKKKNETAFSSVGRKINERIIHVLDEQGNDLGHMHRANVIRLMTERDLRLVKRDASAEPPQYQLLTGAQIHQERLRLREAERAAPKPGPTLTKELTFSSNIGQHDLNTKSKQIQQWIEKKYKVQITVKKGKSADEPEDKMEEMCNRIVQAVSGIATFSSRPQPIRGGKAVMCVLRPLSKKEEAAWRAAPGTPRGDALNTGDGKDGASGVLPH</sequence>
<proteinExistence type="predicted"/>
<reference evidence="1" key="1">
    <citation type="submission" date="2022-03" db="EMBL/GenBank/DDBJ databases">
        <title>Genomic analyses of argali, domestic sheep and their hybrids provide insights into chromosomal evolution, heterosis and genetic basis of agronomic traits.</title>
        <authorList>
            <person name="Li M."/>
        </authorList>
    </citation>
    <scope>NUCLEOTIDE SEQUENCE</scope>
    <source>
        <strain evidence="1">F1 hybrid</strain>
    </source>
</reference>
<dbReference type="EMBL" id="CM043035">
    <property type="protein sequence ID" value="KAI4581439.1"/>
    <property type="molecule type" value="Genomic_DNA"/>
</dbReference>